<feature type="domain" description="DUF218" evidence="2">
    <location>
        <begin position="253"/>
        <end position="363"/>
    </location>
</feature>
<dbReference type="Pfam" id="PF02698">
    <property type="entry name" value="DUF218"/>
    <property type="match status" value="1"/>
</dbReference>
<accession>A0ABY5LE99</accession>
<evidence type="ECO:0000256" key="1">
    <source>
        <dbReference type="SAM" id="SignalP"/>
    </source>
</evidence>
<dbReference type="Gene3D" id="3.40.50.620">
    <property type="entry name" value="HUPs"/>
    <property type="match status" value="1"/>
</dbReference>
<dbReference type="CDD" id="cd06259">
    <property type="entry name" value="YdcF-like"/>
    <property type="match status" value="1"/>
</dbReference>
<sequence length="417" mass="44791">MRRAIIAASLGIVAVLAPTSVGAQDLPGYSAPFGDTLPTRIFPLFAMMRQSPDWAVALRRDRDLQKLAAERAARVGASGCAPSPKCLADAWTWTDADIATVEARLRVLARNAALSRALVADQMRASGRFGRHAALRDTDLLAAAWRNAAAAINRVIAVYAQGVAPRYPAIDATIFDVAAPEFAALLDVHGVATAALGGSDDLFFDPSLRYATGLLQLNERTNAGEYRPLLDGPNAAAAQAVARTDWEKTPYSALLVFGHGAEDAQSRTGPLTHVRLRIAADRFARGVAPFVIVSGGNVHPNRTPFNEAAEMKRLLVTQHGVPADRILIEPHARHTTTNLRNVARLMLAAGLPADREALIVSDHRTIQYITGPQLAQRNLDEMGVQPGRIAPGPDRFTARFTPSPLAFHVEAMDPLDP</sequence>
<dbReference type="InterPro" id="IPR014729">
    <property type="entry name" value="Rossmann-like_a/b/a_fold"/>
</dbReference>
<proteinExistence type="predicted"/>
<evidence type="ECO:0000313" key="3">
    <source>
        <dbReference type="EMBL" id="UUL84018.1"/>
    </source>
</evidence>
<reference evidence="3" key="1">
    <citation type="submission" date="2022-07" db="EMBL/GenBank/DDBJ databases">
        <title>Sphingomonas sp. nov., a novel bacterium isolated from the north slope of the Mount Everest.</title>
        <authorList>
            <person name="Cui X."/>
            <person name="Liu Y."/>
        </authorList>
    </citation>
    <scope>NUCLEOTIDE SEQUENCE</scope>
    <source>
        <strain evidence="3">S5-59</strain>
    </source>
</reference>
<dbReference type="InterPro" id="IPR003848">
    <property type="entry name" value="DUF218"/>
</dbReference>
<evidence type="ECO:0000259" key="2">
    <source>
        <dbReference type="Pfam" id="PF02698"/>
    </source>
</evidence>
<keyword evidence="1" id="KW-0732">Signal</keyword>
<feature type="signal peptide" evidence="1">
    <location>
        <begin position="1"/>
        <end position="23"/>
    </location>
</feature>
<keyword evidence="4" id="KW-1185">Reference proteome</keyword>
<dbReference type="PANTHER" id="PTHR30336">
    <property type="entry name" value="INNER MEMBRANE PROTEIN, PROBABLE PERMEASE"/>
    <property type="match status" value="1"/>
</dbReference>
<gene>
    <name evidence="3" type="ORF">NMP03_07475</name>
</gene>
<name>A0ABY5LE99_9SPHN</name>
<dbReference type="PANTHER" id="PTHR30336:SF20">
    <property type="entry name" value="DUF218 DOMAIN-CONTAINING PROTEIN"/>
    <property type="match status" value="1"/>
</dbReference>
<protein>
    <submittedName>
        <fullName evidence="3">YdcF family protein</fullName>
    </submittedName>
</protein>
<dbReference type="Proteomes" id="UP001058533">
    <property type="component" value="Chromosome"/>
</dbReference>
<feature type="chain" id="PRO_5045779119" evidence="1">
    <location>
        <begin position="24"/>
        <end position="417"/>
    </location>
</feature>
<evidence type="ECO:0000313" key="4">
    <source>
        <dbReference type="Proteomes" id="UP001058533"/>
    </source>
</evidence>
<organism evidence="3 4">
    <name type="scientific">Sphingomonas qomolangmaensis</name>
    <dbReference type="NCBI Taxonomy" id="2918765"/>
    <lineage>
        <taxon>Bacteria</taxon>
        <taxon>Pseudomonadati</taxon>
        <taxon>Pseudomonadota</taxon>
        <taxon>Alphaproteobacteria</taxon>
        <taxon>Sphingomonadales</taxon>
        <taxon>Sphingomonadaceae</taxon>
        <taxon>Sphingomonas</taxon>
    </lineage>
</organism>
<dbReference type="EMBL" id="CP101740">
    <property type="protein sequence ID" value="UUL84018.1"/>
    <property type="molecule type" value="Genomic_DNA"/>
</dbReference>
<dbReference type="InterPro" id="IPR051599">
    <property type="entry name" value="Cell_Envelope_Assoc"/>
</dbReference>